<reference evidence="1" key="1">
    <citation type="journal article" date="2024" name="Nature">
        <title>Anoxygenic phototroph of the Chloroflexota uses a type I reaction centre.</title>
        <authorList>
            <person name="Tsuji J.M."/>
            <person name="Shaw N.A."/>
            <person name="Nagashima S."/>
            <person name="Venkiteswaran J.J."/>
            <person name="Schiff S.L."/>
            <person name="Watanabe T."/>
            <person name="Fukui M."/>
            <person name="Hanada S."/>
            <person name="Tank M."/>
            <person name="Neufeld J.D."/>
        </authorList>
    </citation>
    <scope>NUCLEOTIDE SEQUENCE</scope>
    <source>
        <strain evidence="1">L227-S17</strain>
    </source>
</reference>
<name>A0ABY9B658_9CHLR</name>
<evidence type="ECO:0008006" key="3">
    <source>
        <dbReference type="Google" id="ProtNLM"/>
    </source>
</evidence>
<keyword evidence="2" id="KW-1185">Reference proteome</keyword>
<accession>A0ABY9B658</accession>
<gene>
    <name evidence="1" type="ORF">OZ401_004319</name>
</gene>
<organism evidence="1 2">
    <name type="scientific">Candidatus Chlorohelix allophototropha</name>
    <dbReference type="NCBI Taxonomy" id="3003348"/>
    <lineage>
        <taxon>Bacteria</taxon>
        <taxon>Bacillati</taxon>
        <taxon>Chloroflexota</taxon>
        <taxon>Chloroflexia</taxon>
        <taxon>Candidatus Chloroheliales</taxon>
        <taxon>Candidatus Chloroheliaceae</taxon>
        <taxon>Candidatus Chlorohelix</taxon>
    </lineage>
</organism>
<dbReference type="Proteomes" id="UP001431572">
    <property type="component" value="Chromosome 2"/>
</dbReference>
<dbReference type="EMBL" id="CP128400">
    <property type="protein sequence ID" value="WJW68703.1"/>
    <property type="molecule type" value="Genomic_DNA"/>
</dbReference>
<evidence type="ECO:0000313" key="2">
    <source>
        <dbReference type="Proteomes" id="UP001431572"/>
    </source>
</evidence>
<dbReference type="RefSeq" id="WP_341470608.1">
    <property type="nucleotide sequence ID" value="NZ_CP128400.1"/>
</dbReference>
<evidence type="ECO:0000313" key="1">
    <source>
        <dbReference type="EMBL" id="WJW68703.1"/>
    </source>
</evidence>
<protein>
    <recommendedName>
        <fullName evidence="3">Peptidase C39-like domain-containing protein</fullName>
    </recommendedName>
</protein>
<sequence>MSIYCYISGGYMTVYSSFEIPVDYHRQSDAIYCGSACVQMILSTVVGDLEAGDIEKWWVQETIDNGLLYQEKKIYGEDTTLEAPPKAVAKYLNQKIRQKRHPQINNSIADLKEYTVSDALDSTREALVRKIAWTLSQCKYPVPILRYLVEIKDDTQETKKKTTHWVVIKGYLANKEIESIEDTAFQVKAFFVYDPNPKLAITEEERQKGITPYVGDPHVAEDCAQFLDIKAQNGLFVPEYSASPQDLLGYYTWSAGNWDFNICVILPDFEATLITSNK</sequence>
<proteinExistence type="predicted"/>